<dbReference type="HOGENOM" id="CLU_1801824_0_0_14"/>
<evidence type="ECO:0000313" key="3">
    <source>
        <dbReference type="Proteomes" id="UP000032434"/>
    </source>
</evidence>
<dbReference type="PATRIC" id="fig|35623.3.peg.188"/>
<dbReference type="InParanoid" id="A0A061AH40"/>
<dbReference type="STRING" id="35623.Aocu_01890"/>
<evidence type="ECO:0000313" key="2">
    <source>
        <dbReference type="EMBL" id="CDR30262.1"/>
    </source>
</evidence>
<feature type="transmembrane region" description="Helical" evidence="1">
    <location>
        <begin position="12"/>
        <end position="30"/>
    </location>
</feature>
<keyword evidence="1" id="KW-0472">Membrane</keyword>
<keyword evidence="1" id="KW-1133">Transmembrane helix</keyword>
<dbReference type="EMBL" id="LK028559">
    <property type="protein sequence ID" value="CDR30262.1"/>
    <property type="molecule type" value="Genomic_DNA"/>
</dbReference>
<protein>
    <recommendedName>
        <fullName evidence="4">DUF304 domain-containing protein</fullName>
    </recommendedName>
</protein>
<dbReference type="Proteomes" id="UP000032434">
    <property type="component" value="Chromosome 1"/>
</dbReference>
<keyword evidence="1" id="KW-0812">Transmembrane</keyword>
<dbReference type="KEGG" id="aoc:Aocu_01890"/>
<evidence type="ECO:0000256" key="1">
    <source>
        <dbReference type="SAM" id="Phobius"/>
    </source>
</evidence>
<reference evidence="3" key="1">
    <citation type="submission" date="2014-05" db="EMBL/GenBank/DDBJ databases">
        <authorList>
            <person name="Kube M."/>
        </authorList>
    </citation>
    <scope>NUCLEOTIDE SEQUENCE [LARGE SCALE GENOMIC DNA]</scope>
</reference>
<organism evidence="2 3">
    <name type="scientific">Acholeplasma oculi</name>
    <dbReference type="NCBI Taxonomy" id="35623"/>
    <lineage>
        <taxon>Bacteria</taxon>
        <taxon>Bacillati</taxon>
        <taxon>Mycoplasmatota</taxon>
        <taxon>Mollicutes</taxon>
        <taxon>Acholeplasmatales</taxon>
        <taxon>Acholeplasmataceae</taxon>
        <taxon>Acholeplasma</taxon>
    </lineage>
</organism>
<accession>A0A061AH40</accession>
<dbReference type="AlphaFoldDB" id="A0A061AH40"/>
<keyword evidence="3" id="KW-1185">Reference proteome</keyword>
<sequence>MWLMRVVATRSSGVGVLYVITGIIGLLFLFFGSHEIYYLIIGLVLTLISFFIVIDYFRTPGIPIMINEQNELILHDGIIIKPDEILDVSYRKATARGLQYHWGKVTIKTKKETYIYGYINDCEDVCMDITKIMYQHKDVSKLD</sequence>
<name>A0A061AH40_9MOLU</name>
<proteinExistence type="predicted"/>
<evidence type="ECO:0008006" key="4">
    <source>
        <dbReference type="Google" id="ProtNLM"/>
    </source>
</evidence>
<feature type="transmembrane region" description="Helical" evidence="1">
    <location>
        <begin position="36"/>
        <end position="57"/>
    </location>
</feature>
<gene>
    <name evidence="2" type="ORF">Aocu_01890</name>
</gene>